<dbReference type="Proteomes" id="UP000298652">
    <property type="component" value="Chromosome 9"/>
</dbReference>
<keyword evidence="3" id="KW-1185">Reference proteome</keyword>
<evidence type="ECO:0000256" key="1">
    <source>
        <dbReference type="SAM" id="MobiDB-lite"/>
    </source>
</evidence>
<feature type="region of interest" description="Disordered" evidence="1">
    <location>
        <begin position="1"/>
        <end position="28"/>
    </location>
</feature>
<dbReference type="Gramene" id="TKV90723">
    <property type="protein sequence ID" value="TKV90723"/>
    <property type="gene ID" value="SEVIR_9G047366v2"/>
</dbReference>
<evidence type="ECO:0000313" key="3">
    <source>
        <dbReference type="Proteomes" id="UP000298652"/>
    </source>
</evidence>
<evidence type="ECO:0000313" key="2">
    <source>
        <dbReference type="EMBL" id="TKV90723.1"/>
    </source>
</evidence>
<protein>
    <submittedName>
        <fullName evidence="2">Uncharacterized protein</fullName>
    </submittedName>
</protein>
<name>A0A4U6SS85_SETVI</name>
<organism evidence="2 3">
    <name type="scientific">Setaria viridis</name>
    <name type="common">Green bristlegrass</name>
    <name type="synonym">Setaria italica subsp. viridis</name>
    <dbReference type="NCBI Taxonomy" id="4556"/>
    <lineage>
        <taxon>Eukaryota</taxon>
        <taxon>Viridiplantae</taxon>
        <taxon>Streptophyta</taxon>
        <taxon>Embryophyta</taxon>
        <taxon>Tracheophyta</taxon>
        <taxon>Spermatophyta</taxon>
        <taxon>Magnoliopsida</taxon>
        <taxon>Liliopsida</taxon>
        <taxon>Poales</taxon>
        <taxon>Poaceae</taxon>
        <taxon>PACMAD clade</taxon>
        <taxon>Panicoideae</taxon>
        <taxon>Panicodae</taxon>
        <taxon>Paniceae</taxon>
        <taxon>Cenchrinae</taxon>
        <taxon>Setaria</taxon>
    </lineage>
</organism>
<reference evidence="2" key="1">
    <citation type="submission" date="2019-03" db="EMBL/GenBank/DDBJ databases">
        <title>WGS assembly of Setaria viridis.</title>
        <authorList>
            <person name="Huang P."/>
            <person name="Jenkins J."/>
            <person name="Grimwood J."/>
            <person name="Barry K."/>
            <person name="Healey A."/>
            <person name="Mamidi S."/>
            <person name="Sreedasyam A."/>
            <person name="Shu S."/>
            <person name="Feldman M."/>
            <person name="Wu J."/>
            <person name="Yu Y."/>
            <person name="Chen C."/>
            <person name="Johnson J."/>
            <person name="Rokhsar D."/>
            <person name="Baxter I."/>
            <person name="Schmutz J."/>
            <person name="Brutnell T."/>
            <person name="Kellogg E."/>
        </authorList>
    </citation>
    <scope>NUCLEOTIDE SEQUENCE [LARGE SCALE GENOMIC DNA]</scope>
</reference>
<dbReference type="AlphaFoldDB" id="A0A4U6SS85"/>
<dbReference type="EMBL" id="CM016560">
    <property type="protein sequence ID" value="TKV90723.1"/>
    <property type="molecule type" value="Genomic_DNA"/>
</dbReference>
<accession>A0A4U6SS85</accession>
<sequence length="86" mass="9703">MGDQDEGVTRSPRSLGRDRRRKGASRSIDGSSIRLALAAIHRGISSRYTLFKIVRKETAREAWQALRTMRLGTEPVMRARAPGRRP</sequence>
<proteinExistence type="predicted"/>
<gene>
    <name evidence="2" type="ORF">SEVIR_9G047366v2</name>
</gene>